<dbReference type="AlphaFoldDB" id="E6PWJ8"/>
<dbReference type="InterPro" id="IPR006380">
    <property type="entry name" value="SPP-like_dom"/>
</dbReference>
<dbReference type="Gene3D" id="3.40.50.1000">
    <property type="entry name" value="HAD superfamily/HAD-like"/>
    <property type="match status" value="1"/>
</dbReference>
<reference evidence="3" key="1">
    <citation type="submission" date="2009-10" db="EMBL/GenBank/DDBJ databases">
        <title>Diversity of trophic interactions inside an arsenic-rich microbial ecosystem.</title>
        <authorList>
            <person name="Bertin P.N."/>
            <person name="Heinrich-Salmeron A."/>
            <person name="Pelletier E."/>
            <person name="Goulhen-Chollet F."/>
            <person name="Arsene-Ploetze F."/>
            <person name="Gallien S."/>
            <person name="Calteau A."/>
            <person name="Vallenet D."/>
            <person name="Casiot C."/>
            <person name="Chane-Woon-Ming B."/>
            <person name="Giloteaux L."/>
            <person name="Barakat M."/>
            <person name="Bonnefoy V."/>
            <person name="Bruneel O."/>
            <person name="Chandler M."/>
            <person name="Cleiss J."/>
            <person name="Duran R."/>
            <person name="Elbaz-Poulichet F."/>
            <person name="Fonknechten N."/>
            <person name="Lauga B."/>
            <person name="Mornico D."/>
            <person name="Ortet P."/>
            <person name="Schaeffer C."/>
            <person name="Siguier P."/>
            <person name="Alexander Thil Smith A."/>
            <person name="Van Dorsselaer A."/>
            <person name="Weissenbach J."/>
            <person name="Medigue C."/>
            <person name="Le Paslier D."/>
        </authorList>
    </citation>
    <scope>NUCLEOTIDE SEQUENCE</scope>
</reference>
<dbReference type="PANTHER" id="PTHR46521">
    <property type="entry name" value="SUCROSE-PHOSPHATASE 2-RELATED"/>
    <property type="match status" value="1"/>
</dbReference>
<dbReference type="InterPro" id="IPR051518">
    <property type="entry name" value="Sucrose_Phosphatase"/>
</dbReference>
<dbReference type="PANTHER" id="PTHR46521:SF4">
    <property type="entry name" value="SUCROSE-PHOSPHATASE 2-RELATED"/>
    <property type="match status" value="1"/>
</dbReference>
<name>E6PWJ8_9ZZZZ</name>
<dbReference type="SFLD" id="SFLDS00003">
    <property type="entry name" value="Haloacid_Dehalogenase"/>
    <property type="match status" value="1"/>
</dbReference>
<keyword evidence="1 3" id="KW-0378">Hydrolase</keyword>
<proteinExistence type="predicted"/>
<dbReference type="Gene3D" id="3.90.1070.10">
    <property type="match status" value="1"/>
</dbReference>
<organism evidence="3">
    <name type="scientific">mine drainage metagenome</name>
    <dbReference type="NCBI Taxonomy" id="410659"/>
    <lineage>
        <taxon>unclassified sequences</taxon>
        <taxon>metagenomes</taxon>
        <taxon>ecological metagenomes</taxon>
    </lineage>
</organism>
<comment type="caution">
    <text evidence="3">The sequence shown here is derived from an EMBL/GenBank/DDBJ whole genome shotgun (WGS) entry which is preliminary data.</text>
</comment>
<feature type="domain" description="Sucrose phosphatase-like" evidence="2">
    <location>
        <begin position="3"/>
        <end position="237"/>
    </location>
</feature>
<dbReference type="SFLD" id="SFLDG01141">
    <property type="entry name" value="C2.B.1:_Sucrose_Phosphatase_Li"/>
    <property type="match status" value="1"/>
</dbReference>
<dbReference type="SUPFAM" id="SSF56784">
    <property type="entry name" value="HAD-like"/>
    <property type="match status" value="1"/>
</dbReference>
<dbReference type="EMBL" id="CABM01000072">
    <property type="protein sequence ID" value="CBH99305.1"/>
    <property type="molecule type" value="Genomic_DNA"/>
</dbReference>
<evidence type="ECO:0000313" key="3">
    <source>
        <dbReference type="EMBL" id="CBH99305.1"/>
    </source>
</evidence>
<sequence>MPRTILATDLDGTFLGGSAAQREALLQWIAAHRSELVLIFVSGRGQAFMQQLATELPVRPDHLIGDVGTSVACGPQYAPLPPLERWLDAAWPADSAARIERQMRAHPQLRPQAVVSGRRRSYLFDDPAQTHGARHDMRGLGFDTLLSDNQYFDVLPRGVQKGPTLLRTLMALGLPAQRTLVAGDTLNDLSMFETGLAGVAVGNREAALDAAIAHHRNVYRSPHPGAASVLDALRRFHQLGNIHGFITGHRLSQAAL</sequence>
<evidence type="ECO:0000259" key="2">
    <source>
        <dbReference type="Pfam" id="PF05116"/>
    </source>
</evidence>
<dbReference type="Pfam" id="PF05116">
    <property type="entry name" value="S6PP"/>
    <property type="match status" value="1"/>
</dbReference>
<dbReference type="InterPro" id="IPR036412">
    <property type="entry name" value="HAD-like_sf"/>
</dbReference>
<gene>
    <name evidence="3" type="ORF">CARN2_1740</name>
</gene>
<evidence type="ECO:0000256" key="1">
    <source>
        <dbReference type="ARBA" id="ARBA00022801"/>
    </source>
</evidence>
<dbReference type="GO" id="GO:0016787">
    <property type="term" value="F:hydrolase activity"/>
    <property type="evidence" value="ECO:0007669"/>
    <property type="project" value="UniProtKB-KW"/>
</dbReference>
<dbReference type="SFLD" id="SFLDG01140">
    <property type="entry name" value="C2.B:_Phosphomannomutase_and_P"/>
    <property type="match status" value="1"/>
</dbReference>
<dbReference type="InterPro" id="IPR023214">
    <property type="entry name" value="HAD_sf"/>
</dbReference>
<protein>
    <submittedName>
        <fullName evidence="3">Putative HAD-superfamily hydrolase subfamily IIB</fullName>
    </submittedName>
</protein>
<accession>E6PWJ8</accession>